<dbReference type="SUPFAM" id="SSF53254">
    <property type="entry name" value="Phosphoglycerate mutase-like"/>
    <property type="match status" value="1"/>
</dbReference>
<feature type="binding site" evidence="2">
    <location>
        <begin position="14"/>
        <end position="21"/>
    </location>
    <ligand>
        <name>substrate</name>
    </ligand>
</feature>
<sequence>MSSQAGALHILFIRHGETQDNIDRILQGHRDTSLTPKGHQEAEVLAKKLKSQSIEAIYHSPLIRILQTIDPVLRTHPDVALYPENDLKGQCLGELEGGSYDTVDMDNPRSADGKPDVENFDDFVARLMRVMGKIVGVEAHRTESGTRRNVAVATHGVGITSIIKALEERKIARRGPEVYEVRWPDSDDVARLTVERPLELPVKNGELIWEEVKGRPFLIERWGKKEKALQ</sequence>
<dbReference type="EMBL" id="JAKLMC020000003">
    <property type="protein sequence ID" value="KAK5957439.1"/>
    <property type="molecule type" value="Genomic_DNA"/>
</dbReference>
<dbReference type="GO" id="GO:0004331">
    <property type="term" value="F:fructose-2,6-bisphosphate 2-phosphatase activity"/>
    <property type="evidence" value="ECO:0007669"/>
    <property type="project" value="TreeGrafter"/>
</dbReference>
<name>A0AAN8I8I3_9EURO</name>
<dbReference type="PANTHER" id="PTHR46517:SF1">
    <property type="entry name" value="FRUCTOSE-2,6-BISPHOSPHATASE TIGAR"/>
    <property type="match status" value="1"/>
</dbReference>
<accession>A0AAN8I8I3</accession>
<organism evidence="3 4">
    <name type="scientific">Knufia fluminis</name>
    <dbReference type="NCBI Taxonomy" id="191047"/>
    <lineage>
        <taxon>Eukaryota</taxon>
        <taxon>Fungi</taxon>
        <taxon>Dikarya</taxon>
        <taxon>Ascomycota</taxon>
        <taxon>Pezizomycotina</taxon>
        <taxon>Eurotiomycetes</taxon>
        <taxon>Chaetothyriomycetidae</taxon>
        <taxon>Chaetothyriales</taxon>
        <taxon>Trichomeriaceae</taxon>
        <taxon>Knufia</taxon>
    </lineage>
</organism>
<evidence type="ECO:0008006" key="5">
    <source>
        <dbReference type="Google" id="ProtNLM"/>
    </source>
</evidence>
<evidence type="ECO:0000256" key="2">
    <source>
        <dbReference type="PIRSR" id="PIRSR613078-2"/>
    </source>
</evidence>
<comment type="caution">
    <text evidence="3">The sequence shown here is derived from an EMBL/GenBank/DDBJ whole genome shotgun (WGS) entry which is preliminary data.</text>
</comment>
<dbReference type="AlphaFoldDB" id="A0AAN8I8I3"/>
<dbReference type="InterPro" id="IPR051695">
    <property type="entry name" value="Phosphoglycerate_Mutase"/>
</dbReference>
<dbReference type="SMART" id="SM00855">
    <property type="entry name" value="PGAM"/>
    <property type="match status" value="1"/>
</dbReference>
<dbReference type="GO" id="GO:0043456">
    <property type="term" value="P:regulation of pentose-phosphate shunt"/>
    <property type="evidence" value="ECO:0007669"/>
    <property type="project" value="TreeGrafter"/>
</dbReference>
<evidence type="ECO:0000313" key="3">
    <source>
        <dbReference type="EMBL" id="KAK5957439.1"/>
    </source>
</evidence>
<dbReference type="Pfam" id="PF00300">
    <property type="entry name" value="His_Phos_1"/>
    <property type="match status" value="1"/>
</dbReference>
<dbReference type="GO" id="GO:0005829">
    <property type="term" value="C:cytosol"/>
    <property type="evidence" value="ECO:0007669"/>
    <property type="project" value="TreeGrafter"/>
</dbReference>
<reference evidence="3 4" key="1">
    <citation type="submission" date="2022-12" db="EMBL/GenBank/DDBJ databases">
        <title>Genomic features and morphological characterization of a novel Knufia sp. strain isolated from spacecraft assembly facility.</title>
        <authorList>
            <person name="Teixeira M."/>
            <person name="Chander A.M."/>
            <person name="Stajich J.E."/>
            <person name="Venkateswaran K."/>
        </authorList>
    </citation>
    <scope>NUCLEOTIDE SEQUENCE [LARGE SCALE GENOMIC DNA]</scope>
    <source>
        <strain evidence="3 4">FJI-L2-BK-P2</strain>
    </source>
</reference>
<keyword evidence="4" id="KW-1185">Reference proteome</keyword>
<dbReference type="GO" id="GO:0045820">
    <property type="term" value="P:negative regulation of glycolytic process"/>
    <property type="evidence" value="ECO:0007669"/>
    <property type="project" value="TreeGrafter"/>
</dbReference>
<evidence type="ECO:0000256" key="1">
    <source>
        <dbReference type="ARBA" id="ARBA00022801"/>
    </source>
</evidence>
<dbReference type="InterPro" id="IPR013078">
    <property type="entry name" value="His_Pase_superF_clade-1"/>
</dbReference>
<dbReference type="InterPro" id="IPR029033">
    <property type="entry name" value="His_PPase_superfam"/>
</dbReference>
<protein>
    <recommendedName>
        <fullName evidence="5">Phosphoglycerate mutase-like protein</fullName>
    </recommendedName>
</protein>
<dbReference type="Proteomes" id="UP001316803">
    <property type="component" value="Unassembled WGS sequence"/>
</dbReference>
<dbReference type="Gene3D" id="3.40.50.1240">
    <property type="entry name" value="Phosphoglycerate mutase-like"/>
    <property type="match status" value="1"/>
</dbReference>
<evidence type="ECO:0000313" key="4">
    <source>
        <dbReference type="Proteomes" id="UP001316803"/>
    </source>
</evidence>
<feature type="binding site" evidence="2">
    <location>
        <position position="64"/>
    </location>
    <ligand>
        <name>substrate</name>
    </ligand>
</feature>
<dbReference type="CDD" id="cd07067">
    <property type="entry name" value="HP_PGM_like"/>
    <property type="match status" value="1"/>
</dbReference>
<dbReference type="PANTHER" id="PTHR46517">
    <property type="entry name" value="FRUCTOSE-2,6-BISPHOSPHATASE TIGAR"/>
    <property type="match status" value="1"/>
</dbReference>
<proteinExistence type="predicted"/>
<keyword evidence="1" id="KW-0378">Hydrolase</keyword>
<gene>
    <name evidence="3" type="ORF">OHC33_001813</name>
</gene>